<dbReference type="SUPFAM" id="SSF53474">
    <property type="entry name" value="alpha/beta-Hydrolases"/>
    <property type="match status" value="1"/>
</dbReference>
<gene>
    <name evidence="1" type="ORF">FC83_GL003264</name>
</gene>
<dbReference type="InterPro" id="IPR010662">
    <property type="entry name" value="RBBP9/YdeN"/>
</dbReference>
<dbReference type="EMBL" id="AZGA01000057">
    <property type="protein sequence ID" value="KRM33183.1"/>
    <property type="molecule type" value="Genomic_DNA"/>
</dbReference>
<dbReference type="PANTHER" id="PTHR15394:SF3">
    <property type="entry name" value="SERINE HYDROLASE RBBP9"/>
    <property type="match status" value="1"/>
</dbReference>
<dbReference type="InterPro" id="IPR029058">
    <property type="entry name" value="AB_hydrolase_fold"/>
</dbReference>
<accession>A0A0R1XSL8</accession>
<sequence length="175" mass="19587">MNAFIFHGSAPHATADKFWYQNIAHGLINQGTTTIVADLPKLDQEPLEVTLTKIKNMNLTINENTILIGHSAGTNIILALLEQLKSPVRAVYLVAGYSQPNGMEHTTLKATYDWATIKTNSKDFYMLNSFNDPFNCDENQGRILFDHLGGTLILRNDGHFTSEQLPLLHTLLSQY</sequence>
<evidence type="ECO:0000313" key="1">
    <source>
        <dbReference type="EMBL" id="KRM33183.1"/>
    </source>
</evidence>
<dbReference type="Pfam" id="PF06821">
    <property type="entry name" value="Ser_hydrolase"/>
    <property type="match status" value="1"/>
</dbReference>
<dbReference type="eggNOG" id="COG1073">
    <property type="taxonomic scope" value="Bacteria"/>
</dbReference>
<dbReference type="Gene3D" id="3.40.50.1820">
    <property type="entry name" value="alpha/beta hydrolase"/>
    <property type="match status" value="1"/>
</dbReference>
<comment type="caution">
    <text evidence="1">The sequence shown here is derived from an EMBL/GenBank/DDBJ whole genome shotgun (WGS) entry which is preliminary data.</text>
</comment>
<dbReference type="STRING" id="1423734.FC83_GL003264"/>
<organism evidence="1 2">
    <name type="scientific">Agrilactobacillus composti DSM 18527 = JCM 14202</name>
    <dbReference type="NCBI Taxonomy" id="1423734"/>
    <lineage>
        <taxon>Bacteria</taxon>
        <taxon>Bacillati</taxon>
        <taxon>Bacillota</taxon>
        <taxon>Bacilli</taxon>
        <taxon>Lactobacillales</taxon>
        <taxon>Lactobacillaceae</taxon>
        <taxon>Agrilactobacillus</taxon>
    </lineage>
</organism>
<dbReference type="PANTHER" id="PTHR15394">
    <property type="entry name" value="SERINE HYDROLASE RBBP9"/>
    <property type="match status" value="1"/>
</dbReference>
<dbReference type="AlphaFoldDB" id="A0A0R1XSL8"/>
<dbReference type="PATRIC" id="fig|1423734.3.peg.3314"/>
<dbReference type="RefSeq" id="WP_057002711.1">
    <property type="nucleotide sequence ID" value="NZ_AZGA01000057.1"/>
</dbReference>
<keyword evidence="2" id="KW-1185">Reference proteome</keyword>
<dbReference type="Proteomes" id="UP000051236">
    <property type="component" value="Unassembled WGS sequence"/>
</dbReference>
<evidence type="ECO:0000313" key="2">
    <source>
        <dbReference type="Proteomes" id="UP000051236"/>
    </source>
</evidence>
<reference evidence="1 2" key="1">
    <citation type="journal article" date="2015" name="Genome Announc.">
        <title>Expanding the biotechnology potential of lactobacilli through comparative genomics of 213 strains and associated genera.</title>
        <authorList>
            <person name="Sun Z."/>
            <person name="Harris H.M."/>
            <person name="McCann A."/>
            <person name="Guo C."/>
            <person name="Argimon S."/>
            <person name="Zhang W."/>
            <person name="Yang X."/>
            <person name="Jeffery I.B."/>
            <person name="Cooney J.C."/>
            <person name="Kagawa T.F."/>
            <person name="Liu W."/>
            <person name="Song Y."/>
            <person name="Salvetti E."/>
            <person name="Wrobel A."/>
            <person name="Rasinkangas P."/>
            <person name="Parkhill J."/>
            <person name="Rea M.C."/>
            <person name="O'Sullivan O."/>
            <person name="Ritari J."/>
            <person name="Douillard F.P."/>
            <person name="Paul Ross R."/>
            <person name="Yang R."/>
            <person name="Briner A.E."/>
            <person name="Felis G.E."/>
            <person name="de Vos W.M."/>
            <person name="Barrangou R."/>
            <person name="Klaenhammer T.R."/>
            <person name="Caufield P.W."/>
            <person name="Cui Y."/>
            <person name="Zhang H."/>
            <person name="O'Toole P.W."/>
        </authorList>
    </citation>
    <scope>NUCLEOTIDE SEQUENCE [LARGE SCALE GENOMIC DNA]</scope>
    <source>
        <strain evidence="1 2">DSM 18527</strain>
    </source>
</reference>
<name>A0A0R1XSL8_9LACO</name>
<proteinExistence type="predicted"/>
<protein>
    <submittedName>
        <fullName evidence="1">Esterase protein-like</fullName>
    </submittedName>
</protein>